<reference evidence="1" key="1">
    <citation type="submission" date="2023-03" db="EMBL/GenBank/DDBJ databases">
        <title>Massive genome expansion in bonnet fungi (Mycena s.s.) driven by repeated elements and novel gene families across ecological guilds.</title>
        <authorList>
            <consortium name="Lawrence Berkeley National Laboratory"/>
            <person name="Harder C.B."/>
            <person name="Miyauchi S."/>
            <person name="Viragh M."/>
            <person name="Kuo A."/>
            <person name="Thoen E."/>
            <person name="Andreopoulos B."/>
            <person name="Lu D."/>
            <person name="Skrede I."/>
            <person name="Drula E."/>
            <person name="Henrissat B."/>
            <person name="Morin E."/>
            <person name="Kohler A."/>
            <person name="Barry K."/>
            <person name="LaButti K."/>
            <person name="Morin E."/>
            <person name="Salamov A."/>
            <person name="Lipzen A."/>
            <person name="Mereny Z."/>
            <person name="Hegedus B."/>
            <person name="Baldrian P."/>
            <person name="Stursova M."/>
            <person name="Weitz H."/>
            <person name="Taylor A."/>
            <person name="Grigoriev I.V."/>
            <person name="Nagy L.G."/>
            <person name="Martin F."/>
            <person name="Kauserud H."/>
        </authorList>
    </citation>
    <scope>NUCLEOTIDE SEQUENCE</scope>
    <source>
        <strain evidence="1">CBHHK002</strain>
    </source>
</reference>
<dbReference type="AlphaFoldDB" id="A0AAD6ZE90"/>
<protein>
    <submittedName>
        <fullName evidence="1">Uncharacterized protein</fullName>
    </submittedName>
</protein>
<evidence type="ECO:0000313" key="2">
    <source>
        <dbReference type="Proteomes" id="UP001218218"/>
    </source>
</evidence>
<accession>A0AAD6ZE90</accession>
<name>A0AAD6ZE90_9AGAR</name>
<comment type="caution">
    <text evidence="1">The sequence shown here is derived from an EMBL/GenBank/DDBJ whole genome shotgun (WGS) entry which is preliminary data.</text>
</comment>
<proteinExistence type="predicted"/>
<dbReference type="Proteomes" id="UP001218218">
    <property type="component" value="Unassembled WGS sequence"/>
</dbReference>
<gene>
    <name evidence="1" type="ORF">DFH08DRAFT_1036023</name>
</gene>
<dbReference type="EMBL" id="JARIHO010000056">
    <property type="protein sequence ID" value="KAJ7318718.1"/>
    <property type="molecule type" value="Genomic_DNA"/>
</dbReference>
<evidence type="ECO:0000313" key="1">
    <source>
        <dbReference type="EMBL" id="KAJ7318718.1"/>
    </source>
</evidence>
<sequence length="223" mass="25006">MAENPGHALRGIEAPRRVHNVKKPWNGNDPGYHYPRMLWQYIVVGGSSLWKHIPDEAAEVKRNAYKETKRSYNAIQRTAHPTSQSFTLSPLPLSVSRLRFSLGLAAQPVKSYEYLLEFKVEVLEPRILNDLLRETHGGAHKEAQIKAGGSNSTSLWWWVVLGGLIDQRSIKFSKLGGESVGSTDLGLLNEKNFICRLYSTDQKEPKLKSNVEGGNDGLEVEQV</sequence>
<organism evidence="1 2">
    <name type="scientific">Mycena albidolilacea</name>
    <dbReference type="NCBI Taxonomy" id="1033008"/>
    <lineage>
        <taxon>Eukaryota</taxon>
        <taxon>Fungi</taxon>
        <taxon>Dikarya</taxon>
        <taxon>Basidiomycota</taxon>
        <taxon>Agaricomycotina</taxon>
        <taxon>Agaricomycetes</taxon>
        <taxon>Agaricomycetidae</taxon>
        <taxon>Agaricales</taxon>
        <taxon>Marasmiineae</taxon>
        <taxon>Mycenaceae</taxon>
        <taxon>Mycena</taxon>
    </lineage>
</organism>
<keyword evidence="2" id="KW-1185">Reference proteome</keyword>